<evidence type="ECO:0000313" key="1">
    <source>
        <dbReference type="EMBL" id="SQH78455.1"/>
    </source>
</evidence>
<evidence type="ECO:0000313" key="2">
    <source>
        <dbReference type="Proteomes" id="UP000250123"/>
    </source>
</evidence>
<dbReference type="AlphaFoldDB" id="A0A330M8Y8"/>
<name>A0A330M8Y8_9GAMM</name>
<reference evidence="2" key="1">
    <citation type="submission" date="2018-06" db="EMBL/GenBank/DDBJ databases">
        <authorList>
            <person name="Cea G.-C."/>
            <person name="William W."/>
        </authorList>
    </citation>
    <scope>NUCLEOTIDE SEQUENCE [LARGE SCALE GENOMIC DNA]</scope>
    <source>
        <strain evidence="2">DB21MT-2</strain>
    </source>
</reference>
<protein>
    <submittedName>
        <fullName evidence="1">Uncharacterized protein</fullName>
    </submittedName>
</protein>
<dbReference type="KEGG" id="sbk:SHEWBE_4495"/>
<gene>
    <name evidence="1" type="ORF">SHEWBE_4495</name>
</gene>
<accession>A0A330M8Y8</accession>
<proteinExistence type="predicted"/>
<dbReference type="RefSeq" id="WP_231926371.1">
    <property type="nucleotide sequence ID" value="NZ_LS483452.1"/>
</dbReference>
<dbReference type="EMBL" id="LS483452">
    <property type="protein sequence ID" value="SQH78455.1"/>
    <property type="molecule type" value="Genomic_DNA"/>
</dbReference>
<sequence length="46" mass="4782">MSASNVFKRFTPRKTLAAIAVGFVLMMSALVAMAVDGSSIVKGHVA</sequence>
<dbReference type="Proteomes" id="UP000250123">
    <property type="component" value="Chromosome SHEWBE"/>
</dbReference>
<organism evidence="1 2">
    <name type="scientific">Shewanella benthica</name>
    <dbReference type="NCBI Taxonomy" id="43661"/>
    <lineage>
        <taxon>Bacteria</taxon>
        <taxon>Pseudomonadati</taxon>
        <taxon>Pseudomonadota</taxon>
        <taxon>Gammaproteobacteria</taxon>
        <taxon>Alteromonadales</taxon>
        <taxon>Shewanellaceae</taxon>
        <taxon>Shewanella</taxon>
    </lineage>
</organism>